<dbReference type="KEGG" id="csr:Cspa_c17110"/>
<proteinExistence type="predicted"/>
<dbReference type="RefSeq" id="WP_015391802.1">
    <property type="nucleotide sequence ID" value="NC_020291.1"/>
</dbReference>
<evidence type="ECO:0000313" key="1">
    <source>
        <dbReference type="EMBL" id="AGF55481.1"/>
    </source>
</evidence>
<accession>M1MKZ7</accession>
<keyword evidence="2" id="KW-1185">Reference proteome</keyword>
<name>M1MKZ7_9CLOT</name>
<reference evidence="1 2" key="1">
    <citation type="submission" date="2013-02" db="EMBL/GenBank/DDBJ databases">
        <title>Genome sequence of Clostridium saccharoperbutylacetonicum N1-4(HMT).</title>
        <authorList>
            <person name="Poehlein A."/>
            <person name="Daniel R."/>
        </authorList>
    </citation>
    <scope>NUCLEOTIDE SEQUENCE [LARGE SCALE GENOMIC DNA]</scope>
    <source>
        <strain evidence="2">N1-4(HMT)</strain>
    </source>
</reference>
<dbReference type="EMBL" id="CP004121">
    <property type="protein sequence ID" value="AGF55481.1"/>
    <property type="molecule type" value="Genomic_DNA"/>
</dbReference>
<sequence length="66" mass="7480">MDEILKLSDDFPDSVAIFKERTPKEVFIKLDFNAVDTRILKSGSLTVGEDVLGLFNKSLIEVMQVY</sequence>
<dbReference type="OrthoDB" id="6372180at2"/>
<dbReference type="AlphaFoldDB" id="M1MKZ7"/>
<organism evidence="1 2">
    <name type="scientific">Clostridium saccharoperbutylacetonicum N1-4(HMT)</name>
    <dbReference type="NCBI Taxonomy" id="931276"/>
    <lineage>
        <taxon>Bacteria</taxon>
        <taxon>Bacillati</taxon>
        <taxon>Bacillota</taxon>
        <taxon>Clostridia</taxon>
        <taxon>Eubacteriales</taxon>
        <taxon>Clostridiaceae</taxon>
        <taxon>Clostridium</taxon>
    </lineage>
</organism>
<dbReference type="PATRIC" id="fig|931276.5.peg.1687"/>
<dbReference type="HOGENOM" id="CLU_2823559_0_0_9"/>
<evidence type="ECO:0000313" key="2">
    <source>
        <dbReference type="Proteomes" id="UP000011728"/>
    </source>
</evidence>
<gene>
    <name evidence="1" type="ORF">Cspa_c17110</name>
</gene>
<protein>
    <submittedName>
        <fullName evidence="1">Uncharacterized protein</fullName>
    </submittedName>
</protein>
<dbReference type="Proteomes" id="UP000011728">
    <property type="component" value="Chromosome"/>
</dbReference>